<dbReference type="Gene3D" id="3.40.50.300">
    <property type="entry name" value="P-loop containing nucleotide triphosphate hydrolases"/>
    <property type="match status" value="1"/>
</dbReference>
<keyword evidence="3" id="KW-1185">Reference proteome</keyword>
<evidence type="ECO:0000313" key="3">
    <source>
        <dbReference type="Proteomes" id="UP000198393"/>
    </source>
</evidence>
<accession>A0A239HRU6</accession>
<evidence type="ECO:0000259" key="1">
    <source>
        <dbReference type="Pfam" id="PF12705"/>
    </source>
</evidence>
<organism evidence="2 3">
    <name type="scientific">Ekhidna lutea</name>
    <dbReference type="NCBI Taxonomy" id="447679"/>
    <lineage>
        <taxon>Bacteria</taxon>
        <taxon>Pseudomonadati</taxon>
        <taxon>Bacteroidota</taxon>
        <taxon>Cytophagia</taxon>
        <taxon>Cytophagales</taxon>
        <taxon>Reichenbachiellaceae</taxon>
        <taxon>Ekhidna</taxon>
    </lineage>
</organism>
<dbReference type="InterPro" id="IPR027417">
    <property type="entry name" value="P-loop_NTPase"/>
</dbReference>
<proteinExistence type="predicted"/>
<dbReference type="RefSeq" id="WP_089356194.1">
    <property type="nucleotide sequence ID" value="NZ_FZPD01000002.1"/>
</dbReference>
<dbReference type="EMBL" id="FZPD01000002">
    <property type="protein sequence ID" value="SNS83905.1"/>
    <property type="molecule type" value="Genomic_DNA"/>
</dbReference>
<dbReference type="Gene3D" id="1.10.486.10">
    <property type="entry name" value="PCRA, domain 4"/>
    <property type="match status" value="1"/>
</dbReference>
<name>A0A239HRU6_EKHLU</name>
<feature type="domain" description="PD-(D/E)XK endonuclease-like" evidence="1">
    <location>
        <begin position="658"/>
        <end position="954"/>
    </location>
</feature>
<dbReference type="AlphaFoldDB" id="A0A239HRU6"/>
<dbReference type="Gene3D" id="3.90.320.10">
    <property type="match status" value="1"/>
</dbReference>
<protein>
    <submittedName>
        <fullName evidence="2">PD-(D/E)XK nuclease superfamily protein</fullName>
    </submittedName>
</protein>
<dbReference type="SUPFAM" id="SSF52540">
    <property type="entry name" value="P-loop containing nucleoside triphosphate hydrolases"/>
    <property type="match status" value="1"/>
</dbReference>
<sequence length="956" mass="111084">MTFLSQVADHLITNHKENLGDVTVVFPNRRAGLFLKKHLSKKVDKPVWSPTVYSLEDFLFRYSNVKKTDTLALVFELFEAFKTHHPGSEGFESFYFWGEMLLRDFEEVDHYLVNPKQLFHHIKSDRQIAEDFYFLDEEQEKLIQKFWQEFFPSATKSQEQFVETWKILAPVYETFKERLQKNGIGYTSHIYRQLAEKIDGEQLSVKGPVIFAGFNALTPVEELLIKHFVSENQSEVLWDIDAYYLENDVQEAGGFLRQYQKDNILRKSFPETIPSAINTEKHVDVTGVSLEIGQAKAIGEQIGELLDDGVPLEEIVIILPQDYMLFPVLNAIPEQVDKLNVTMGYPLKETPLFGLLEAALEVQEHSQLSATNGLSFYHKPTLDVLSHPYLYKEEKNPLDKLIKDIKKKNQVRVFHDDIQEVGSTVLNTIFRQIKTEENYATYLQHVVEVLGQQVVERFGLEREYLYHFQQMLARLNQILAAQSTQVDLKTFKGLFRKATRSIKIPFSGEPVEGLQVMGVLETRNLDFKHVFMLNMNEDIFPAAQRNGSFVPYRIRKAFDLPTFEVQDAIYAYLFYRLFQRSERLSFYYNMYADFGMSGEVSRFIRQLEQESKLTIRRKKLSNSIQVKERLPISIDKTDDVLENLSIYTDKVSPKDQKRLSASALNVYFNCKLQFYFKYVLRLFSGDELSDELDKRNFGNVLHMALEYLYLDAIDGKPDRSITENDFFKIRNSVDGAIEKAFRKHFGMGDKRKFVLKDRNVVMADLIRKFVNKIIDLDEEYAPFSIVSLEKEDKYERTFRVQPNGSVYNIRLGADIDRVDKKDGAVRVIDYKSGKDAREIENVDKVFDTTPGTTWKKGRNKAGFQTLFYAWLYTSKHGSNDAVIPGLLNMQELFQKDFDYRLTEGGEPLTDARPHLEAFESKLGDLLKDIFSRDVPFDQTEDERTCKFCDFKGICGR</sequence>
<dbReference type="InterPro" id="IPR011604">
    <property type="entry name" value="PDDEXK-like_dom_sf"/>
</dbReference>
<gene>
    <name evidence="2" type="ORF">SAMN05421640_1460</name>
</gene>
<dbReference type="OrthoDB" id="9762792at2"/>
<dbReference type="Proteomes" id="UP000198393">
    <property type="component" value="Unassembled WGS sequence"/>
</dbReference>
<reference evidence="2 3" key="1">
    <citation type="submission" date="2017-06" db="EMBL/GenBank/DDBJ databases">
        <authorList>
            <person name="Kim H.J."/>
            <person name="Triplett B.A."/>
        </authorList>
    </citation>
    <scope>NUCLEOTIDE SEQUENCE [LARGE SCALE GENOMIC DNA]</scope>
    <source>
        <strain evidence="2 3">DSM 19307</strain>
    </source>
</reference>
<dbReference type="Pfam" id="PF12705">
    <property type="entry name" value="PDDEXK_1"/>
    <property type="match status" value="1"/>
</dbReference>
<dbReference type="InterPro" id="IPR038726">
    <property type="entry name" value="PDDEXK_AddAB-type"/>
</dbReference>
<evidence type="ECO:0000313" key="2">
    <source>
        <dbReference type="EMBL" id="SNS83905.1"/>
    </source>
</evidence>